<dbReference type="PANTHER" id="PTHR36083:SF1">
    <property type="entry name" value="LARGE RIBOSOMAL SUBUNIT PROTEIN BL32C"/>
    <property type="match status" value="1"/>
</dbReference>
<dbReference type="GO" id="GO:0003735">
    <property type="term" value="F:structural constituent of ribosome"/>
    <property type="evidence" value="ECO:0007669"/>
    <property type="project" value="InterPro"/>
</dbReference>
<dbReference type="EMBL" id="MW810349">
    <property type="protein sequence ID" value="QVQ56670.1"/>
    <property type="molecule type" value="Genomic_DNA"/>
</dbReference>
<evidence type="ECO:0000256" key="4">
    <source>
        <dbReference type="ARBA" id="ARBA00035280"/>
    </source>
</evidence>
<feature type="region of interest" description="Disordered" evidence="6">
    <location>
        <begin position="1"/>
        <end position="20"/>
    </location>
</feature>
<keyword evidence="7" id="KW-0150">Chloroplast</keyword>
<sequence length="56" mass="6311">MAVPKKRTSRSKSKSRKSIWINKASRNADKALSLAKSLMTGKSTSFIYSKSLEDYK</sequence>
<dbReference type="HAMAP" id="MF_00340">
    <property type="entry name" value="Ribosomal_bL32"/>
    <property type="match status" value="1"/>
</dbReference>
<keyword evidence="2 5" id="KW-0689">Ribosomal protein</keyword>
<evidence type="ECO:0000256" key="2">
    <source>
        <dbReference type="ARBA" id="ARBA00022980"/>
    </source>
</evidence>
<evidence type="ECO:0000256" key="6">
    <source>
        <dbReference type="SAM" id="MobiDB-lite"/>
    </source>
</evidence>
<dbReference type="AlphaFoldDB" id="A0A8E6NSX4"/>
<dbReference type="InterPro" id="IPR044958">
    <property type="entry name" value="Ribosomal_bL32_plant/cyanobact"/>
</dbReference>
<accession>A0A8E6NSX4</accession>
<evidence type="ECO:0000256" key="3">
    <source>
        <dbReference type="ARBA" id="ARBA00023274"/>
    </source>
</evidence>
<keyword evidence="3 5" id="KW-0687">Ribonucleoprotein</keyword>
<gene>
    <name evidence="5 7" type="primary">rpl32</name>
</gene>
<keyword evidence="7" id="KW-0934">Plastid</keyword>
<comment type="similarity">
    <text evidence="1 5">Belongs to the bacterial ribosomal protein bL32 family.</text>
</comment>
<dbReference type="InterPro" id="IPR002677">
    <property type="entry name" value="Ribosomal_bL32"/>
</dbReference>
<protein>
    <recommendedName>
        <fullName evidence="4 5">Large ribosomal subunit protein bL32c</fullName>
    </recommendedName>
</protein>
<geneLocation type="chloroplast" evidence="7"/>
<dbReference type="GO" id="GO:0015934">
    <property type="term" value="C:large ribosomal subunit"/>
    <property type="evidence" value="ECO:0007669"/>
    <property type="project" value="InterPro"/>
</dbReference>
<reference evidence="7" key="1">
    <citation type="submission" date="2021-03" db="EMBL/GenBank/DDBJ databases">
        <title>Transfer of the hemiparasitic marine red alga Erythrocystis saccata (Rhodomelaceae, Rhodophyta) to the tribe Streblocladieae inferred from organellar genome analysis.</title>
        <authorList>
            <person name="Hughey J.R."/>
        </authorList>
    </citation>
    <scope>NUCLEOTIDE SEQUENCE</scope>
</reference>
<feature type="compositionally biased region" description="Basic residues" evidence="6">
    <location>
        <begin position="1"/>
        <end position="17"/>
    </location>
</feature>
<evidence type="ECO:0000313" key="7">
    <source>
        <dbReference type="EMBL" id="QVQ56670.1"/>
    </source>
</evidence>
<name>A0A8E6NSX4_9FLOR</name>
<dbReference type="GO" id="GO:0009507">
    <property type="term" value="C:chloroplast"/>
    <property type="evidence" value="ECO:0007669"/>
    <property type="project" value="UniProtKB-SubCell"/>
</dbReference>
<dbReference type="GO" id="GO:0006412">
    <property type="term" value="P:translation"/>
    <property type="evidence" value="ECO:0007669"/>
    <property type="project" value="UniProtKB-UniRule"/>
</dbReference>
<evidence type="ECO:0000256" key="5">
    <source>
        <dbReference type="HAMAP-Rule" id="MF_00340"/>
    </source>
</evidence>
<organism evidence="7">
    <name type="scientific">Erythrocystis saccata</name>
    <dbReference type="NCBI Taxonomy" id="2822695"/>
    <lineage>
        <taxon>Eukaryota</taxon>
        <taxon>Rhodophyta</taxon>
        <taxon>Florideophyceae</taxon>
        <taxon>Rhodymeniophycidae</taxon>
        <taxon>Ceramiales</taxon>
        <taxon>Rhodomelaceae</taxon>
        <taxon>Erythrocystis</taxon>
    </lineage>
</organism>
<proteinExistence type="inferred from homology"/>
<comment type="subcellular location">
    <subcellularLocation>
        <location evidence="5">Plastid</location>
        <location evidence="5">Chloroplast</location>
    </subcellularLocation>
</comment>
<dbReference type="PANTHER" id="PTHR36083">
    <property type="entry name" value="50S RIBOSOMAL PROTEIN L32, CHLOROPLASTIC"/>
    <property type="match status" value="1"/>
</dbReference>
<dbReference type="Pfam" id="PF01783">
    <property type="entry name" value="Ribosomal_L32p"/>
    <property type="match status" value="1"/>
</dbReference>
<evidence type="ECO:0000256" key="1">
    <source>
        <dbReference type="ARBA" id="ARBA00008560"/>
    </source>
</evidence>